<feature type="transmembrane region" description="Helical" evidence="1">
    <location>
        <begin position="244"/>
        <end position="265"/>
    </location>
</feature>
<dbReference type="eggNOG" id="COG0767">
    <property type="taxonomic scope" value="Bacteria"/>
</dbReference>
<reference evidence="2 3" key="1">
    <citation type="submission" date="2011-12" db="EMBL/GenBank/DDBJ databases">
        <title>The complete genome of Niastella koreensis GR20-10.</title>
        <authorList>
            <consortium name="US DOE Joint Genome Institute (JGI-PGF)"/>
            <person name="Lucas S."/>
            <person name="Han J."/>
            <person name="Lapidus A."/>
            <person name="Bruce D."/>
            <person name="Goodwin L."/>
            <person name="Pitluck S."/>
            <person name="Peters L."/>
            <person name="Kyrpides N."/>
            <person name="Mavromatis K."/>
            <person name="Ivanova N."/>
            <person name="Mikhailova N."/>
            <person name="Davenport K."/>
            <person name="Saunders E."/>
            <person name="Detter J.C."/>
            <person name="Tapia R."/>
            <person name="Han C."/>
            <person name="Land M."/>
            <person name="Hauser L."/>
            <person name="Markowitz V."/>
            <person name="Cheng J.-F."/>
            <person name="Hugenholtz P."/>
            <person name="Woyke T."/>
            <person name="Wu D."/>
            <person name="Tindall B."/>
            <person name="Pomrenke H."/>
            <person name="Brambilla E."/>
            <person name="Klenk H.-P."/>
            <person name="Eisen J.A."/>
        </authorList>
    </citation>
    <scope>NUCLEOTIDE SEQUENCE [LARGE SCALE GENOMIC DNA]</scope>
    <source>
        <strain evidence="3">DSM 17620 / KACC 11465 / NBRC 106392 / GR20-10</strain>
    </source>
</reference>
<accession>G8TBW1</accession>
<keyword evidence="1" id="KW-0472">Membrane</keyword>
<feature type="transmembrane region" description="Helical" evidence="1">
    <location>
        <begin position="208"/>
        <end position="232"/>
    </location>
</feature>
<gene>
    <name evidence="2" type="ordered locus">Niako_1885</name>
</gene>
<evidence type="ECO:0000256" key="1">
    <source>
        <dbReference type="SAM" id="Phobius"/>
    </source>
</evidence>
<organism evidence="2 3">
    <name type="scientific">Niastella koreensis (strain DSM 17620 / KACC 11465 / NBRC 106392 / GR20-10)</name>
    <dbReference type="NCBI Taxonomy" id="700598"/>
    <lineage>
        <taxon>Bacteria</taxon>
        <taxon>Pseudomonadati</taxon>
        <taxon>Bacteroidota</taxon>
        <taxon>Chitinophagia</taxon>
        <taxon>Chitinophagales</taxon>
        <taxon>Chitinophagaceae</taxon>
        <taxon>Niastella</taxon>
    </lineage>
</organism>
<keyword evidence="1" id="KW-0812">Transmembrane</keyword>
<dbReference type="GO" id="GO:0005548">
    <property type="term" value="F:phospholipid transporter activity"/>
    <property type="evidence" value="ECO:0007669"/>
    <property type="project" value="TreeGrafter"/>
</dbReference>
<proteinExistence type="predicted"/>
<dbReference type="EMBL" id="CP003178">
    <property type="protein sequence ID" value="AEV98243.1"/>
    <property type="molecule type" value="Genomic_DNA"/>
</dbReference>
<feature type="transmembrane region" description="Helical" evidence="1">
    <location>
        <begin position="152"/>
        <end position="171"/>
    </location>
</feature>
<dbReference type="Pfam" id="PF02405">
    <property type="entry name" value="MlaE"/>
    <property type="match status" value="1"/>
</dbReference>
<evidence type="ECO:0008006" key="4">
    <source>
        <dbReference type="Google" id="ProtNLM"/>
    </source>
</evidence>
<dbReference type="PATRIC" id="fig|700598.3.peg.1926"/>
<dbReference type="KEGG" id="nko:Niako_1885"/>
<keyword evidence="1" id="KW-1133">Transmembrane helix</keyword>
<dbReference type="GO" id="GO:0043190">
    <property type="term" value="C:ATP-binding cassette (ABC) transporter complex"/>
    <property type="evidence" value="ECO:0007669"/>
    <property type="project" value="InterPro"/>
</dbReference>
<dbReference type="Proteomes" id="UP000005438">
    <property type="component" value="Chromosome"/>
</dbReference>
<name>G8TBW1_NIAKG</name>
<protein>
    <recommendedName>
        <fullName evidence="4">ABC transporter permease</fullName>
    </recommendedName>
</protein>
<dbReference type="HOGENOM" id="CLU_045686_1_1_10"/>
<feature type="transmembrane region" description="Helical" evidence="1">
    <location>
        <begin position="66"/>
        <end position="84"/>
    </location>
</feature>
<evidence type="ECO:0000313" key="3">
    <source>
        <dbReference type="Proteomes" id="UP000005438"/>
    </source>
</evidence>
<evidence type="ECO:0000313" key="2">
    <source>
        <dbReference type="EMBL" id="AEV98243.1"/>
    </source>
</evidence>
<dbReference type="AlphaFoldDB" id="G8TBW1"/>
<dbReference type="InterPro" id="IPR030802">
    <property type="entry name" value="Permease_MalE"/>
</dbReference>
<dbReference type="PANTHER" id="PTHR30188">
    <property type="entry name" value="ABC TRANSPORTER PERMEASE PROTEIN-RELATED"/>
    <property type="match status" value="1"/>
</dbReference>
<dbReference type="STRING" id="700598.Niako_1885"/>
<sequence length="272" mass="29472">MNGKHKIGQICIQAGYMALSANTNEFLRETGGIAAFSGRFFKELFRPRYEVAEFVRQCFVIGYKSFPLIGLTGFIMGLVLTMQLRPSLIEYGVESQLPAMVGIAIVREIGPVITALIFAGKIGSSIGAELGSMKVTEQIDAMEVSGTNPFKYLVVTRVLASTLMLPVLVLLSDAISLYGSYLGVNIRGVTSFHLFYTQVFDVLAFSDVLPAFIKSFFFGFAVAIIGCYKGYFSNKGTEGVGQSANSAVVVASIVIFIIDLVAVQITDVFNLN</sequence>